<evidence type="ECO:0000256" key="4">
    <source>
        <dbReference type="ARBA" id="ARBA00022597"/>
    </source>
</evidence>
<evidence type="ECO:0000256" key="3">
    <source>
        <dbReference type="ARBA" id="ARBA00022475"/>
    </source>
</evidence>
<comment type="subcellular location">
    <subcellularLocation>
        <location evidence="1">Cell membrane</location>
        <topology evidence="1">Multi-pass membrane protein</topology>
    </subcellularLocation>
</comment>
<dbReference type="InterPro" id="IPR003352">
    <property type="entry name" value="PTS_EIIC"/>
</dbReference>
<dbReference type="EMBL" id="JBHTOA010000040">
    <property type="protein sequence ID" value="MFD1399781.1"/>
    <property type="molecule type" value="Genomic_DNA"/>
</dbReference>
<gene>
    <name evidence="11" type="ORF">ACFQ41_10725</name>
</gene>
<evidence type="ECO:0000256" key="2">
    <source>
        <dbReference type="ARBA" id="ARBA00022448"/>
    </source>
</evidence>
<keyword evidence="12" id="KW-1185">Reference proteome</keyword>
<name>A0ABW4BIE9_9LACO</name>
<feature type="transmembrane region" description="Helical" evidence="9">
    <location>
        <begin position="207"/>
        <end position="227"/>
    </location>
</feature>
<feature type="domain" description="PTS EIIC type-3" evidence="10">
    <location>
        <begin position="8"/>
        <end position="440"/>
    </location>
</feature>
<comment type="caution">
    <text evidence="11">The sequence shown here is derived from an EMBL/GenBank/DDBJ whole genome shotgun (WGS) entry which is preliminary data.</text>
</comment>
<comment type="function">
    <text evidence="8">The phosphoenolpyruvate-dependent sugar phosphotransferase system (PTS), a major carbohydrate active -transport system, catalyzes the phosphorylation of incoming sugar substrates concomitant with their translocation across the cell membrane.</text>
</comment>
<evidence type="ECO:0000256" key="1">
    <source>
        <dbReference type="ARBA" id="ARBA00004651"/>
    </source>
</evidence>
<evidence type="ECO:0000256" key="7">
    <source>
        <dbReference type="ARBA" id="ARBA00023136"/>
    </source>
</evidence>
<feature type="transmembrane region" description="Helical" evidence="9">
    <location>
        <begin position="72"/>
        <end position="96"/>
    </location>
</feature>
<feature type="transmembrane region" description="Helical" evidence="9">
    <location>
        <begin position="422"/>
        <end position="442"/>
    </location>
</feature>
<keyword evidence="5 9" id="KW-0812">Transmembrane</keyword>
<feature type="transmembrane region" description="Helical" evidence="9">
    <location>
        <begin position="167"/>
        <end position="186"/>
    </location>
</feature>
<feature type="transmembrane region" description="Helical" evidence="9">
    <location>
        <begin position="384"/>
        <end position="402"/>
    </location>
</feature>
<keyword evidence="2 8" id="KW-0813">Transport</keyword>
<dbReference type="InterPro" id="IPR051088">
    <property type="entry name" value="PTS_Sugar-EIIC/EIIB"/>
</dbReference>
<protein>
    <recommendedName>
        <fullName evidence="8">Permease IIC component</fullName>
    </recommendedName>
</protein>
<dbReference type="PANTHER" id="PTHR33989:SF4">
    <property type="entry name" value="PTS SYSTEM N,N'-DIACETYLCHITOBIOSE-SPECIFIC EIIC COMPONENT"/>
    <property type="match status" value="1"/>
</dbReference>
<dbReference type="InterPro" id="IPR004796">
    <property type="entry name" value="PTS_IIC_cello"/>
</dbReference>
<feature type="transmembrane region" description="Helical" evidence="9">
    <location>
        <begin position="315"/>
        <end position="335"/>
    </location>
</feature>
<keyword evidence="3 8" id="KW-1003">Cell membrane</keyword>
<evidence type="ECO:0000256" key="5">
    <source>
        <dbReference type="ARBA" id="ARBA00022692"/>
    </source>
</evidence>
<dbReference type="PROSITE" id="PS51105">
    <property type="entry name" value="PTS_EIIC_TYPE_3"/>
    <property type="match status" value="1"/>
</dbReference>
<evidence type="ECO:0000313" key="11">
    <source>
        <dbReference type="EMBL" id="MFD1399781.1"/>
    </source>
</evidence>
<organism evidence="11 12">
    <name type="scientific">Lacticaseibacillus suilingensis</name>
    <dbReference type="NCBI Taxonomy" id="2799577"/>
    <lineage>
        <taxon>Bacteria</taxon>
        <taxon>Bacillati</taxon>
        <taxon>Bacillota</taxon>
        <taxon>Bacilli</taxon>
        <taxon>Lactobacillales</taxon>
        <taxon>Lactobacillaceae</taxon>
        <taxon>Lacticaseibacillus</taxon>
    </lineage>
</organism>
<evidence type="ECO:0000256" key="8">
    <source>
        <dbReference type="PIRNR" id="PIRNR006351"/>
    </source>
</evidence>
<reference evidence="12" key="1">
    <citation type="journal article" date="2019" name="Int. J. Syst. Evol. Microbiol.">
        <title>The Global Catalogue of Microorganisms (GCM) 10K type strain sequencing project: providing services to taxonomists for standard genome sequencing and annotation.</title>
        <authorList>
            <consortium name="The Broad Institute Genomics Platform"/>
            <consortium name="The Broad Institute Genome Sequencing Center for Infectious Disease"/>
            <person name="Wu L."/>
            <person name="Ma J."/>
        </authorList>
    </citation>
    <scope>NUCLEOTIDE SEQUENCE [LARGE SCALE GENOMIC DNA]</scope>
    <source>
        <strain evidence="12">CCM 9110</strain>
    </source>
</reference>
<feature type="transmembrane region" description="Helical" evidence="9">
    <location>
        <begin position="247"/>
        <end position="270"/>
    </location>
</feature>
<proteinExistence type="predicted"/>
<evidence type="ECO:0000259" key="10">
    <source>
        <dbReference type="PROSITE" id="PS51105"/>
    </source>
</evidence>
<dbReference type="Pfam" id="PF02378">
    <property type="entry name" value="PTS_EIIC"/>
    <property type="match status" value="1"/>
</dbReference>
<keyword evidence="6 9" id="KW-1133">Transmembrane helix</keyword>
<keyword evidence="4 8" id="KW-0762">Sugar transport</keyword>
<accession>A0ABW4BIE9</accession>
<dbReference type="PANTHER" id="PTHR33989">
    <property type="match status" value="1"/>
</dbReference>
<feature type="transmembrane region" description="Helical" evidence="9">
    <location>
        <begin position="355"/>
        <end position="377"/>
    </location>
</feature>
<feature type="transmembrane region" description="Helical" evidence="9">
    <location>
        <begin position="108"/>
        <end position="129"/>
    </location>
</feature>
<evidence type="ECO:0000313" key="12">
    <source>
        <dbReference type="Proteomes" id="UP001597199"/>
    </source>
</evidence>
<dbReference type="PIRSF" id="PIRSF006351">
    <property type="entry name" value="PTS_EIIC-Cellobiose"/>
    <property type="match status" value="1"/>
</dbReference>
<dbReference type="Proteomes" id="UP001597199">
    <property type="component" value="Unassembled WGS sequence"/>
</dbReference>
<feature type="transmembrane region" description="Helical" evidence="9">
    <location>
        <begin position="32"/>
        <end position="52"/>
    </location>
</feature>
<sequence>MNAIMNWLEKYVVPVAAKIGSIRWLVALRDSFIATLPITMAGSLAVLLNAILQTYPAQWGWTGVVNAAQPLIMIDNTVSMGSLNIFAIFFAVMWGYHLASAYKVDGVAGALVSVSAFFMGINATAQVALGKKLSAGAAKILTDAGVTVSDQSITVGNAFTTGHLGSASLFTAMIFGALAMVVYIYLMKKDISIKMPDTVPPAVSKAFVSLIPAIAALYVISIVNYLFTWCTGQVFGDWLSEMIQAPLLHAGQSAGMVLLVTFLVQLLWFFGIHGSSVLQPVLDSIWQTSQLANIAALQNHDPLPYKWVRGSWDAFAWYGGAGGTIILLIAILWVSKRADEKTVAKLAFVPGLFNINEPVMFGLPVVLNAIYFIPFLLAPLVNTAVAYVVTMLGWVAPVQIAVPWITPPILDAWMATNFDFRAIILAVFNMIVAFFIWLPFVMASSRMQNEELTE</sequence>
<evidence type="ECO:0000256" key="9">
    <source>
        <dbReference type="SAM" id="Phobius"/>
    </source>
</evidence>
<dbReference type="RefSeq" id="WP_204119131.1">
    <property type="nucleotide sequence ID" value="NZ_BOLV01000011.1"/>
</dbReference>
<dbReference type="InterPro" id="IPR004501">
    <property type="entry name" value="PTS_EIIC_3"/>
</dbReference>
<evidence type="ECO:0000256" key="6">
    <source>
        <dbReference type="ARBA" id="ARBA00022989"/>
    </source>
</evidence>
<keyword evidence="7 8" id="KW-0472">Membrane</keyword>
<dbReference type="NCBIfam" id="TIGR00410">
    <property type="entry name" value="lacE"/>
    <property type="match status" value="1"/>
</dbReference>